<evidence type="ECO:0008006" key="2">
    <source>
        <dbReference type="Google" id="ProtNLM"/>
    </source>
</evidence>
<protein>
    <recommendedName>
        <fullName evidence="2">Helicase ATP-binding domain-containing protein</fullName>
    </recommendedName>
</protein>
<dbReference type="EMBL" id="CP157940">
    <property type="protein sequence ID" value="XBS53307.1"/>
    <property type="molecule type" value="Genomic_DNA"/>
</dbReference>
<evidence type="ECO:0000313" key="1">
    <source>
        <dbReference type="EMBL" id="XBS53307.1"/>
    </source>
</evidence>
<sequence>MNISVSLDGTQYQVKPDKIEIAKISKRIAKRPVNLSLEELASYVGNYGCSFCPAVFNNGERKSDAFNEMQIFALDFDSEVTFEMIRTRAEKYDLPIAFAYHTFSSTELSERFRVVFIHECPVSNAIAAKVILALLLEIFPDADRQCKDVSRMFLGGKGLICFQEETFNIASLALQYQKYEYITNYSNYSRTIKGFAKKNKVALKGSYLEIDRASQLGRIEDYSEKPIYIIIGNDVKSSFFIKMASYQTDKRDDKVLNNQIRVKWSENEKKCALYREFLNGGELEHNEKFFLLTNFVNIRGGRSKFLSYIKNRGEDLEDWSFYFGYAKSMGYKPQFCENGCKYCNYCNHKANMVLTIAEREKIQRLDDSKEYVSVEKVYAHIESCLKDAISEIRDGLYLIPAQTASGKTQAYCNLVQSLKNEKIIIAVPTNLLKQQVAEELHIREINAVVTPSIEEMKVPGELVDEVKYYYDIGISRMAAKVLRKFIIDHEKERSPEIILAVQKCKEYLSFYSNITKFEYIVTTHARLLTLSEAELKGYTVIIDEDILLYLFKNIKKVSLKSVEKVLSLDHCPLALKTLLSQIKDTKDNVYKKVTPMSEEDVISEEDLYKYGISENVNDLVKASVYYKEKDGGVQYFYPKMLPKSKYIILSASLSPALYRQYFLGWYVKEYPKKEACYLGRLIQYSAYSMSRKDISKRGGKVIDSIKDICGDIPIITFKGMGEGYNEYGLHFGNTEGINAFTGRNIAVVGTPHNAETVYKLIAFHLGVHASDALHWQIIEYGGYKFGFTTYNNPMLREIQLYFIKSELEQSIGRARLLRFPSTVYLFSDFPCEQAELVQEEYIKKIEQ</sequence>
<organism evidence="1">
    <name type="scientific">Lacrimispora sp. BS-2</name>
    <dbReference type="NCBI Taxonomy" id="3151850"/>
    <lineage>
        <taxon>Bacteria</taxon>
        <taxon>Bacillati</taxon>
        <taxon>Bacillota</taxon>
        <taxon>Clostridia</taxon>
        <taxon>Lachnospirales</taxon>
        <taxon>Lachnospiraceae</taxon>
        <taxon>Lacrimispora</taxon>
    </lineage>
</organism>
<dbReference type="InterPro" id="IPR027417">
    <property type="entry name" value="P-loop_NTPase"/>
</dbReference>
<proteinExistence type="predicted"/>
<dbReference type="RefSeq" id="WP_349945223.1">
    <property type="nucleotide sequence ID" value="NZ_CP157940.1"/>
</dbReference>
<reference evidence="1" key="1">
    <citation type="submission" date="2024-06" db="EMBL/GenBank/DDBJ databases">
        <title>Lacrimispora cavernae sp. nov., a novel anaerobe isolated from bat guano pile inside a cave.</title>
        <authorList>
            <person name="Miller S.L."/>
            <person name="Lu N."/>
            <person name="King J."/>
            <person name="Sankaranarayanan K."/>
            <person name="Lawson P.A."/>
        </authorList>
    </citation>
    <scope>NUCLEOTIDE SEQUENCE</scope>
    <source>
        <strain evidence="1">BS-2</strain>
    </source>
</reference>
<dbReference type="AlphaFoldDB" id="A0AAU7PMI2"/>
<name>A0AAU7PMI2_9FIRM</name>
<dbReference type="SUPFAM" id="SSF52540">
    <property type="entry name" value="P-loop containing nucleoside triphosphate hydrolases"/>
    <property type="match status" value="1"/>
</dbReference>
<gene>
    <name evidence="1" type="ORF">ABFV83_15970</name>
</gene>
<dbReference type="Gene3D" id="3.40.50.300">
    <property type="entry name" value="P-loop containing nucleotide triphosphate hydrolases"/>
    <property type="match status" value="1"/>
</dbReference>
<accession>A0AAU7PMI2</accession>